<dbReference type="InterPro" id="IPR002078">
    <property type="entry name" value="Sigma_54_int"/>
</dbReference>
<dbReference type="Gene3D" id="3.40.50.2300">
    <property type="match status" value="1"/>
</dbReference>
<dbReference type="GO" id="GO:0043565">
    <property type="term" value="F:sequence-specific DNA binding"/>
    <property type="evidence" value="ECO:0007669"/>
    <property type="project" value="InterPro"/>
</dbReference>
<dbReference type="GO" id="GO:0000160">
    <property type="term" value="P:phosphorelay signal transduction system"/>
    <property type="evidence" value="ECO:0007669"/>
    <property type="project" value="InterPro"/>
</dbReference>
<reference evidence="9 10" key="2">
    <citation type="submission" date="2016-03" db="EMBL/GenBank/DDBJ databases">
        <title>New uncultured bacterium of the family Gallionellaceae from acid mine drainage: description and reconstruction of genome based on metagenomic analysis of microbial community.</title>
        <authorList>
            <person name="Kadnikov V."/>
            <person name="Ivasenko D."/>
            <person name="Beletsky A."/>
            <person name="Mardanov A."/>
            <person name="Danilova E."/>
            <person name="Pimenov N."/>
            <person name="Karnachuk O."/>
            <person name="Ravin N."/>
        </authorList>
    </citation>
    <scope>NUCLEOTIDE SEQUENCE [LARGE SCALE GENOMIC DNA]</scope>
    <source>
        <strain evidence="9">ShG14-8</strain>
    </source>
</reference>
<dbReference type="GO" id="GO:0005524">
    <property type="term" value="F:ATP binding"/>
    <property type="evidence" value="ECO:0007669"/>
    <property type="project" value="UniProtKB-KW"/>
</dbReference>
<evidence type="ECO:0000256" key="5">
    <source>
        <dbReference type="ARBA" id="ARBA00023163"/>
    </source>
</evidence>
<dbReference type="InterPro" id="IPR003593">
    <property type="entry name" value="AAA+_ATPase"/>
</dbReference>
<keyword evidence="1" id="KW-0547">Nucleotide-binding</keyword>
<dbReference type="CDD" id="cd00009">
    <property type="entry name" value="AAA"/>
    <property type="match status" value="1"/>
</dbReference>
<evidence type="ECO:0000313" key="10">
    <source>
        <dbReference type="Proteomes" id="UP000070578"/>
    </source>
</evidence>
<dbReference type="SMART" id="SM00382">
    <property type="entry name" value="AAA"/>
    <property type="match status" value="1"/>
</dbReference>
<dbReference type="Gene3D" id="1.10.8.60">
    <property type="match status" value="1"/>
</dbReference>
<dbReference type="PATRIC" id="fig|1796491.3.peg.394"/>
<dbReference type="PANTHER" id="PTHR32071:SF117">
    <property type="entry name" value="PTS-DEPENDENT DIHYDROXYACETONE KINASE OPERON REGULATORY PROTEIN-RELATED"/>
    <property type="match status" value="1"/>
</dbReference>
<dbReference type="InterPro" id="IPR058245">
    <property type="entry name" value="NreC/VraR/RcsB-like_REC"/>
</dbReference>
<dbReference type="PANTHER" id="PTHR32071">
    <property type="entry name" value="TRANSCRIPTIONAL REGULATORY PROTEIN"/>
    <property type="match status" value="1"/>
</dbReference>
<dbReference type="PROSITE" id="PS50110">
    <property type="entry name" value="RESPONSE_REGULATORY"/>
    <property type="match status" value="1"/>
</dbReference>
<dbReference type="Gene3D" id="1.10.10.60">
    <property type="entry name" value="Homeodomain-like"/>
    <property type="match status" value="1"/>
</dbReference>
<keyword evidence="5" id="KW-0804">Transcription</keyword>
<dbReference type="SMART" id="SM00448">
    <property type="entry name" value="REC"/>
    <property type="match status" value="1"/>
</dbReference>
<dbReference type="InterPro" id="IPR009057">
    <property type="entry name" value="Homeodomain-like_sf"/>
</dbReference>
<dbReference type="SUPFAM" id="SSF46689">
    <property type="entry name" value="Homeodomain-like"/>
    <property type="match status" value="1"/>
</dbReference>
<accession>A0A139BWW3</accession>
<comment type="caution">
    <text evidence="9">The sequence shown here is derived from an EMBL/GenBank/DDBJ whole genome shotgun (WGS) entry which is preliminary data.</text>
</comment>
<feature type="domain" description="Sigma-54 factor interaction" evidence="7">
    <location>
        <begin position="148"/>
        <end position="377"/>
    </location>
</feature>
<protein>
    <submittedName>
        <fullName evidence="9">Two component, sigma54 specific, transcriptional regulator, Fis family</fullName>
    </submittedName>
</protein>
<dbReference type="InterPro" id="IPR058031">
    <property type="entry name" value="AAA_lid_NorR"/>
</dbReference>
<organism evidence="9 10">
    <name type="scientific">Candidatus Gallionella acididurans</name>
    <dbReference type="NCBI Taxonomy" id="1796491"/>
    <lineage>
        <taxon>Bacteria</taxon>
        <taxon>Pseudomonadati</taxon>
        <taxon>Pseudomonadota</taxon>
        <taxon>Betaproteobacteria</taxon>
        <taxon>Nitrosomonadales</taxon>
        <taxon>Gallionellaceae</taxon>
        <taxon>Gallionella</taxon>
    </lineage>
</organism>
<evidence type="ECO:0000313" key="9">
    <source>
        <dbReference type="EMBL" id="KXS33479.1"/>
    </source>
</evidence>
<dbReference type="AlphaFoldDB" id="A0A139BWW3"/>
<dbReference type="FunFam" id="3.40.50.300:FF:000006">
    <property type="entry name" value="DNA-binding transcriptional regulator NtrC"/>
    <property type="match status" value="1"/>
</dbReference>
<evidence type="ECO:0000259" key="7">
    <source>
        <dbReference type="PROSITE" id="PS50045"/>
    </source>
</evidence>
<evidence type="ECO:0000256" key="2">
    <source>
        <dbReference type="ARBA" id="ARBA00022840"/>
    </source>
</evidence>
<dbReference type="Pfam" id="PF25601">
    <property type="entry name" value="AAA_lid_14"/>
    <property type="match status" value="1"/>
</dbReference>
<keyword evidence="3" id="KW-0805">Transcription regulation</keyword>
<dbReference type="PROSITE" id="PS50045">
    <property type="entry name" value="SIGMA54_INTERACT_4"/>
    <property type="match status" value="1"/>
</dbReference>
<evidence type="ECO:0000256" key="4">
    <source>
        <dbReference type="ARBA" id="ARBA00023125"/>
    </source>
</evidence>
<keyword evidence="2" id="KW-0067">ATP-binding</keyword>
<dbReference type="Pfam" id="PF00072">
    <property type="entry name" value="Response_reg"/>
    <property type="match status" value="1"/>
</dbReference>
<dbReference type="Pfam" id="PF02954">
    <property type="entry name" value="HTH_8"/>
    <property type="match status" value="1"/>
</dbReference>
<dbReference type="PRINTS" id="PR01590">
    <property type="entry name" value="HTHFIS"/>
</dbReference>
<dbReference type="SUPFAM" id="SSF52172">
    <property type="entry name" value="CheY-like"/>
    <property type="match status" value="1"/>
</dbReference>
<feature type="domain" description="Response regulatory" evidence="8">
    <location>
        <begin position="9"/>
        <end position="129"/>
    </location>
</feature>
<dbReference type="Proteomes" id="UP000070578">
    <property type="component" value="Unassembled WGS sequence"/>
</dbReference>
<dbReference type="InterPro" id="IPR011006">
    <property type="entry name" value="CheY-like_superfamily"/>
</dbReference>
<proteinExistence type="predicted"/>
<dbReference type="InterPro" id="IPR002197">
    <property type="entry name" value="HTH_Fis"/>
</dbReference>
<dbReference type="GO" id="GO:0006355">
    <property type="term" value="P:regulation of DNA-templated transcription"/>
    <property type="evidence" value="ECO:0007669"/>
    <property type="project" value="InterPro"/>
</dbReference>
<dbReference type="InterPro" id="IPR001789">
    <property type="entry name" value="Sig_transdc_resp-reg_receiver"/>
</dbReference>
<dbReference type="SUPFAM" id="SSF52540">
    <property type="entry name" value="P-loop containing nucleoside triphosphate hydrolases"/>
    <property type="match status" value="1"/>
</dbReference>
<keyword evidence="6" id="KW-0597">Phosphoprotein</keyword>
<dbReference type="EMBL" id="LSLI01000005">
    <property type="protein sequence ID" value="KXS33479.1"/>
    <property type="molecule type" value="Genomic_DNA"/>
</dbReference>
<feature type="modified residue" description="4-aspartylphosphate" evidence="6">
    <location>
        <position position="59"/>
    </location>
</feature>
<keyword evidence="4" id="KW-0238">DNA-binding</keyword>
<dbReference type="InterPro" id="IPR027417">
    <property type="entry name" value="P-loop_NTPase"/>
</dbReference>
<dbReference type="Pfam" id="PF00158">
    <property type="entry name" value="Sigma54_activat"/>
    <property type="match status" value="1"/>
</dbReference>
<evidence type="ECO:0000256" key="3">
    <source>
        <dbReference type="ARBA" id="ARBA00023015"/>
    </source>
</evidence>
<dbReference type="CDD" id="cd17535">
    <property type="entry name" value="REC_NarL-like"/>
    <property type="match status" value="1"/>
</dbReference>
<evidence type="ECO:0000256" key="6">
    <source>
        <dbReference type="PROSITE-ProRule" id="PRU00169"/>
    </source>
</evidence>
<gene>
    <name evidence="9" type="ORF">AWT59_0360</name>
</gene>
<name>A0A139BWW3_9PROT</name>
<dbReference type="Gene3D" id="3.40.50.300">
    <property type="entry name" value="P-loop containing nucleotide triphosphate hydrolases"/>
    <property type="match status" value="1"/>
</dbReference>
<evidence type="ECO:0000256" key="1">
    <source>
        <dbReference type="ARBA" id="ARBA00022741"/>
    </source>
</evidence>
<reference evidence="9 10" key="1">
    <citation type="submission" date="2016-02" db="EMBL/GenBank/DDBJ databases">
        <authorList>
            <person name="Wen L."/>
            <person name="He K."/>
            <person name="Yang H."/>
        </authorList>
    </citation>
    <scope>NUCLEOTIDE SEQUENCE [LARGE SCALE GENOMIC DNA]</scope>
    <source>
        <strain evidence="9">ShG14-8</strain>
    </source>
</reference>
<sequence>MNAPATLPSLIIVDDDPLIREGLAVAFNNDFTIYQAESRIAAIELLRKLPSPPQLALIDLGLPPVPHRPDEGFHLISELLTHSPKIRIFILSGQDEQSNARHARTLGAIDFIAKPCAPEKIKKYLDDALKVQDDERRQGERDKHSMGIIGHSPAIQALRSQIVMYAAIPFPVLIEGESGCGKELVAAALQKLGSHPDAPFKALNCAAISPTLIEPTLFGYSKGAFTGATSTQSGFFEDTSEGTLFLDEIGEIPLELQTKLLRVLENGEYQRVGETATRKSGARIIAATNRSLRVAVQTGNFRGDLYHRLNVFSITVPPLRELGPDKLALLNHFRAYYAQQIKQPPFDLDTEALLRWEQYSFPGNTRELRNIVIRLSTKYPGQTVGLTQLQDELDPMETSAHRQHVTASEAIKQQLRQGKFSLDLHLREQEGCYIAVAMELADGNISEAAKLLGINRTTLHSRMSAHEKLHS</sequence>
<evidence type="ECO:0000259" key="8">
    <source>
        <dbReference type="PROSITE" id="PS50110"/>
    </source>
</evidence>